<accession>A0ABX2ZZI1</accession>
<evidence type="ECO:0000313" key="2">
    <source>
        <dbReference type="Proteomes" id="UP000094329"/>
    </source>
</evidence>
<evidence type="ECO:0000313" key="1">
    <source>
        <dbReference type="EMBL" id="ODN41989.1"/>
    </source>
</evidence>
<keyword evidence="2" id="KW-1185">Reference proteome</keyword>
<evidence type="ECO:0008006" key="3">
    <source>
        <dbReference type="Google" id="ProtNLM"/>
    </source>
</evidence>
<dbReference type="RefSeq" id="WP_069311789.1">
    <property type="nucleotide sequence ID" value="NZ_MDTU01000001.1"/>
</dbReference>
<dbReference type="EMBL" id="MDTU01000001">
    <property type="protein sequence ID" value="ODN41989.1"/>
    <property type="molecule type" value="Genomic_DNA"/>
</dbReference>
<organism evidence="1 2">
    <name type="scientific">Piscirickettsia litoralis</name>
    <dbReference type="NCBI Taxonomy" id="1891921"/>
    <lineage>
        <taxon>Bacteria</taxon>
        <taxon>Pseudomonadati</taxon>
        <taxon>Pseudomonadota</taxon>
        <taxon>Gammaproteobacteria</taxon>
        <taxon>Thiotrichales</taxon>
        <taxon>Piscirickettsiaceae</taxon>
        <taxon>Piscirickettsia</taxon>
    </lineage>
</organism>
<protein>
    <recommendedName>
        <fullName evidence="3">Peptidase C80 domain-containing protein</fullName>
    </recommendedName>
</protein>
<gene>
    <name evidence="1" type="ORF">BGC07_02215</name>
</gene>
<sequence>MKFLYIPFKGKEVVTAEFFKSMQGDDEDGINEDLLLSAMTWKHSHEKIKNKNDMKIVCHGEESLPLQAVDSSDVIYVLAHGINGSVNLIANSNENPEETNVCAMSIKLLVSRLKADGLPSDSACRIKLFFLW</sequence>
<reference evidence="1 2" key="1">
    <citation type="submission" date="2016-08" db="EMBL/GenBank/DDBJ databases">
        <title>Draft genome sequence of Candidatus Piscirickettsia litoralis, from seawater.</title>
        <authorList>
            <person name="Wan X."/>
            <person name="Lee A.J."/>
            <person name="Hou S."/>
            <person name="Donachie S.P."/>
        </authorList>
    </citation>
    <scope>NUCLEOTIDE SEQUENCE [LARGE SCALE GENOMIC DNA]</scope>
    <source>
        <strain evidence="1 2">Y2</strain>
    </source>
</reference>
<dbReference type="Proteomes" id="UP000094329">
    <property type="component" value="Unassembled WGS sequence"/>
</dbReference>
<name>A0ABX2ZZI1_9GAMM</name>
<proteinExistence type="predicted"/>
<comment type="caution">
    <text evidence="1">The sequence shown here is derived from an EMBL/GenBank/DDBJ whole genome shotgun (WGS) entry which is preliminary data.</text>
</comment>